<dbReference type="GO" id="GO:0016787">
    <property type="term" value="F:hydrolase activity"/>
    <property type="evidence" value="ECO:0007669"/>
    <property type="project" value="UniProtKB-KW"/>
</dbReference>
<protein>
    <recommendedName>
        <fullName evidence="2">Integrase</fullName>
    </recommendedName>
</protein>
<feature type="domain" description="Core-binding (CB)" evidence="11">
    <location>
        <begin position="51"/>
        <end position="132"/>
    </location>
</feature>
<dbReference type="GO" id="GO:0016740">
    <property type="term" value="F:transferase activity"/>
    <property type="evidence" value="ECO:0007669"/>
    <property type="project" value="UniProtKB-KW"/>
</dbReference>
<evidence type="ECO:0000256" key="1">
    <source>
        <dbReference type="ARBA" id="ARBA00008857"/>
    </source>
</evidence>
<evidence type="ECO:0000256" key="7">
    <source>
        <dbReference type="ARBA" id="ARBA00023172"/>
    </source>
</evidence>
<dbReference type="PANTHER" id="PTHR30349:SF64">
    <property type="entry name" value="PROPHAGE INTEGRASE INTD-RELATED"/>
    <property type="match status" value="1"/>
</dbReference>
<evidence type="ECO:0000256" key="3">
    <source>
        <dbReference type="ARBA" id="ARBA00022679"/>
    </source>
</evidence>
<comment type="similarity">
    <text evidence="1">Belongs to the 'phage' integrase family.</text>
</comment>
<dbReference type="InterPro" id="IPR044068">
    <property type="entry name" value="CB"/>
</dbReference>
<evidence type="ECO:0000256" key="2">
    <source>
        <dbReference type="ARBA" id="ARBA00016082"/>
    </source>
</evidence>
<dbReference type="Gene3D" id="1.10.150.130">
    <property type="match status" value="1"/>
</dbReference>
<evidence type="ECO:0000313" key="12">
    <source>
        <dbReference type="EMBL" id="DAF89991.1"/>
    </source>
</evidence>
<feature type="domain" description="Tyr recombinase" evidence="10">
    <location>
        <begin position="157"/>
        <end position="356"/>
    </location>
</feature>
<proteinExistence type="inferred from homology"/>
<dbReference type="PROSITE" id="PS51900">
    <property type="entry name" value="CB"/>
    <property type="match status" value="1"/>
</dbReference>
<evidence type="ECO:0000256" key="8">
    <source>
        <dbReference type="ARBA" id="ARBA00023195"/>
    </source>
</evidence>
<dbReference type="InterPro" id="IPR013762">
    <property type="entry name" value="Integrase-like_cat_sf"/>
</dbReference>
<dbReference type="InterPro" id="IPR004107">
    <property type="entry name" value="Integrase_SAM-like_N"/>
</dbReference>
<evidence type="ECO:0000256" key="4">
    <source>
        <dbReference type="ARBA" id="ARBA00022801"/>
    </source>
</evidence>
<dbReference type="Gene3D" id="1.10.443.10">
    <property type="entry name" value="Intergrase catalytic core"/>
    <property type="match status" value="1"/>
</dbReference>
<evidence type="ECO:0000259" key="10">
    <source>
        <dbReference type="PROSITE" id="PS51898"/>
    </source>
</evidence>
<dbReference type="GO" id="GO:0075713">
    <property type="term" value="P:establishment of integrated proviral latency"/>
    <property type="evidence" value="ECO:0007669"/>
    <property type="project" value="UniProtKB-KW"/>
</dbReference>
<dbReference type="Pfam" id="PF00589">
    <property type="entry name" value="Phage_integrase"/>
    <property type="match status" value="1"/>
</dbReference>
<keyword evidence="8" id="KW-1179">Viral genome integration</keyword>
<dbReference type="GO" id="GO:0006310">
    <property type="term" value="P:DNA recombination"/>
    <property type="evidence" value="ECO:0007669"/>
    <property type="project" value="UniProtKB-KW"/>
</dbReference>
<keyword evidence="7" id="KW-0233">DNA recombination</keyword>
<keyword evidence="3" id="KW-0808">Transferase</keyword>
<evidence type="ECO:0000259" key="11">
    <source>
        <dbReference type="PROSITE" id="PS51900"/>
    </source>
</evidence>
<accession>A0A8S5U6B1</accession>
<dbReference type="InterPro" id="IPR011010">
    <property type="entry name" value="DNA_brk_join_enz"/>
</dbReference>
<dbReference type="PANTHER" id="PTHR30349">
    <property type="entry name" value="PHAGE INTEGRASE-RELATED"/>
    <property type="match status" value="1"/>
</dbReference>
<dbReference type="CDD" id="cd01189">
    <property type="entry name" value="INT_ICEBs1_C_like"/>
    <property type="match status" value="1"/>
</dbReference>
<dbReference type="InterPro" id="IPR010998">
    <property type="entry name" value="Integrase_recombinase_N"/>
</dbReference>
<evidence type="ECO:0000256" key="6">
    <source>
        <dbReference type="ARBA" id="ARBA00023125"/>
    </source>
</evidence>
<dbReference type="GO" id="GO:0003677">
    <property type="term" value="F:DNA binding"/>
    <property type="evidence" value="ECO:0007669"/>
    <property type="project" value="UniProtKB-UniRule"/>
</dbReference>
<sequence>MAKKEKYYKRPDGLFEAIRTVNGKRKAFRGRTCREVDRKILEYRDEAEKGWTFTKAADNWYREIETEVAHATYRNYGNTMRRLVERFGPERIAEITPEEIVAYIRQFEKKDYSRDTVQLEISVLKLIFRSAINRRTESGLAINPAAEVRKSKGLKHRVRTALTEEQEAKVEATAREKRGEWWLLGYFLMYTGLRRGEALALTWRDIDRKAGVIHVCKKLNYDNANVPLLEDHMKSENGRRDVPIFDELARMLPRNQIGYVFPSPDTGKYLTAYELAKYWKQYCRDAGLMDTITADNGKQKEKTQVSPHCFRHTFATICYEAGVDARTAAEWLGDSVAVMEKVYINLRKNHRSDSVRQVNEHLSRAKAAGERS</sequence>
<keyword evidence="6 9" id="KW-0238">DNA-binding</keyword>
<dbReference type="GO" id="GO:0044826">
    <property type="term" value="P:viral genome integration into host DNA"/>
    <property type="evidence" value="ECO:0007669"/>
    <property type="project" value="UniProtKB-KW"/>
</dbReference>
<keyword evidence="4" id="KW-0378">Hydrolase</keyword>
<dbReference type="Pfam" id="PF02899">
    <property type="entry name" value="Phage_int_SAM_1"/>
    <property type="match status" value="1"/>
</dbReference>
<keyword evidence="5" id="KW-0229">DNA integration</keyword>
<evidence type="ECO:0000256" key="5">
    <source>
        <dbReference type="ARBA" id="ARBA00022908"/>
    </source>
</evidence>
<dbReference type="InterPro" id="IPR002104">
    <property type="entry name" value="Integrase_catalytic"/>
</dbReference>
<name>A0A8S5U6B1_9CAUD</name>
<dbReference type="SUPFAM" id="SSF56349">
    <property type="entry name" value="DNA breaking-rejoining enzymes"/>
    <property type="match status" value="1"/>
</dbReference>
<dbReference type="EMBL" id="BK016019">
    <property type="protein sequence ID" value="DAF89991.1"/>
    <property type="molecule type" value="Genomic_DNA"/>
</dbReference>
<keyword evidence="8" id="KW-1160">Virus entry into host cell</keyword>
<reference evidence="12" key="1">
    <citation type="journal article" date="2021" name="Proc. Natl. Acad. Sci. U.S.A.">
        <title>A Catalog of Tens of Thousands of Viruses from Human Metagenomes Reveals Hidden Associations with Chronic Diseases.</title>
        <authorList>
            <person name="Tisza M.J."/>
            <person name="Buck C.B."/>
        </authorList>
    </citation>
    <scope>NUCLEOTIDE SEQUENCE</scope>
    <source>
        <strain evidence="12">CtBCv9</strain>
    </source>
</reference>
<organism evidence="12">
    <name type="scientific">Myoviridae sp. ctBCv9</name>
    <dbReference type="NCBI Taxonomy" id="2825045"/>
    <lineage>
        <taxon>Viruses</taxon>
        <taxon>Duplodnaviria</taxon>
        <taxon>Heunggongvirae</taxon>
        <taxon>Uroviricota</taxon>
        <taxon>Caudoviricetes</taxon>
    </lineage>
</organism>
<dbReference type="InterPro" id="IPR050090">
    <property type="entry name" value="Tyrosine_recombinase_XerCD"/>
</dbReference>
<evidence type="ECO:0000256" key="9">
    <source>
        <dbReference type="PROSITE-ProRule" id="PRU01248"/>
    </source>
</evidence>
<dbReference type="GO" id="GO:0015074">
    <property type="term" value="P:DNA integration"/>
    <property type="evidence" value="ECO:0007669"/>
    <property type="project" value="UniProtKB-KW"/>
</dbReference>
<dbReference type="PROSITE" id="PS51898">
    <property type="entry name" value="TYR_RECOMBINASE"/>
    <property type="match status" value="1"/>
</dbReference>